<evidence type="ECO:0000313" key="2">
    <source>
        <dbReference type="Proteomes" id="UP000799436"/>
    </source>
</evidence>
<organism evidence="1 2">
    <name type="scientific">Teratosphaeria nubilosa</name>
    <dbReference type="NCBI Taxonomy" id="161662"/>
    <lineage>
        <taxon>Eukaryota</taxon>
        <taxon>Fungi</taxon>
        <taxon>Dikarya</taxon>
        <taxon>Ascomycota</taxon>
        <taxon>Pezizomycotina</taxon>
        <taxon>Dothideomycetes</taxon>
        <taxon>Dothideomycetidae</taxon>
        <taxon>Mycosphaerellales</taxon>
        <taxon>Teratosphaeriaceae</taxon>
        <taxon>Teratosphaeria</taxon>
    </lineage>
</organism>
<evidence type="ECO:0000313" key="1">
    <source>
        <dbReference type="EMBL" id="KAF2771078.1"/>
    </source>
</evidence>
<dbReference type="Proteomes" id="UP000799436">
    <property type="component" value="Unassembled WGS sequence"/>
</dbReference>
<dbReference type="EMBL" id="ML995821">
    <property type="protein sequence ID" value="KAF2771078.1"/>
    <property type="molecule type" value="Genomic_DNA"/>
</dbReference>
<name>A0A6G1LF74_9PEZI</name>
<dbReference type="AlphaFoldDB" id="A0A6G1LF74"/>
<proteinExistence type="predicted"/>
<protein>
    <submittedName>
        <fullName evidence="1">Uncharacterized protein</fullName>
    </submittedName>
</protein>
<keyword evidence="2" id="KW-1185">Reference proteome</keyword>
<accession>A0A6G1LF74</accession>
<reference evidence="1" key="1">
    <citation type="journal article" date="2020" name="Stud. Mycol.">
        <title>101 Dothideomycetes genomes: a test case for predicting lifestyles and emergence of pathogens.</title>
        <authorList>
            <person name="Haridas S."/>
            <person name="Albert R."/>
            <person name="Binder M."/>
            <person name="Bloem J."/>
            <person name="Labutti K."/>
            <person name="Salamov A."/>
            <person name="Andreopoulos B."/>
            <person name="Baker S."/>
            <person name="Barry K."/>
            <person name="Bills G."/>
            <person name="Bluhm B."/>
            <person name="Cannon C."/>
            <person name="Castanera R."/>
            <person name="Culley D."/>
            <person name="Daum C."/>
            <person name="Ezra D."/>
            <person name="Gonzalez J."/>
            <person name="Henrissat B."/>
            <person name="Kuo A."/>
            <person name="Liang C."/>
            <person name="Lipzen A."/>
            <person name="Lutzoni F."/>
            <person name="Magnuson J."/>
            <person name="Mondo S."/>
            <person name="Nolan M."/>
            <person name="Ohm R."/>
            <person name="Pangilinan J."/>
            <person name="Park H.-J."/>
            <person name="Ramirez L."/>
            <person name="Alfaro M."/>
            <person name="Sun H."/>
            <person name="Tritt A."/>
            <person name="Yoshinaga Y."/>
            <person name="Zwiers L.-H."/>
            <person name="Turgeon B."/>
            <person name="Goodwin S."/>
            <person name="Spatafora J."/>
            <person name="Crous P."/>
            <person name="Grigoriev I."/>
        </authorList>
    </citation>
    <scope>NUCLEOTIDE SEQUENCE</scope>
    <source>
        <strain evidence="1">CBS 116005</strain>
    </source>
</reference>
<gene>
    <name evidence="1" type="ORF">EJ03DRAFT_45093</name>
</gene>
<sequence>MLRERHCQTSEHAFVWPGLRTCLIRKGLRLSRNLDLCRLNPFQIAWSWSSSCVTVLIFSRHQQWMVQDASAPNLLALRTSMLVSSCIQEHHECHINNSLLGPPGPQPAYCNIAGFKAWR</sequence>